<dbReference type="GO" id="GO:0097268">
    <property type="term" value="C:cytoophidium"/>
    <property type="evidence" value="ECO:0007669"/>
    <property type="project" value="TreeGrafter"/>
</dbReference>
<reference evidence="15 16" key="1">
    <citation type="journal article" date="2013" name="BMC Genomics">
        <title>The genome and transcriptome of the pine saprophyte Ophiostoma piceae, and a comparison with the bark beetle-associated pine pathogen Grosmannia clavigera.</title>
        <authorList>
            <person name="Haridas S."/>
            <person name="Wang Y."/>
            <person name="Lim L."/>
            <person name="Massoumi Alamouti S."/>
            <person name="Jackman S."/>
            <person name="Docking R."/>
            <person name="Robertson G."/>
            <person name="Birol I."/>
            <person name="Bohlmann J."/>
            <person name="Breuil C."/>
        </authorList>
    </citation>
    <scope>NUCLEOTIDE SEQUENCE [LARGE SCALE GENOMIC DNA]</scope>
    <source>
        <strain evidence="15 16">UAMH 11346</strain>
    </source>
</reference>
<comment type="pathway">
    <text evidence="1 12">Pyrimidine metabolism; CTP biosynthesis via de novo pathway; CTP from UDP: step 2/2.</text>
</comment>
<dbReference type="InterPro" id="IPR017926">
    <property type="entry name" value="GATASE"/>
</dbReference>
<feature type="domain" description="CTP synthase N-terminal" evidence="14">
    <location>
        <begin position="2"/>
        <end position="274"/>
    </location>
</feature>
<evidence type="ECO:0000256" key="5">
    <source>
        <dbReference type="ARBA" id="ARBA00022741"/>
    </source>
</evidence>
<evidence type="ECO:0000256" key="2">
    <source>
        <dbReference type="ARBA" id="ARBA00007533"/>
    </source>
</evidence>
<evidence type="ECO:0000256" key="7">
    <source>
        <dbReference type="ARBA" id="ARBA00022962"/>
    </source>
</evidence>
<dbReference type="FunFam" id="3.40.50.880:FF:000005">
    <property type="entry name" value="CTP synthase"/>
    <property type="match status" value="1"/>
</dbReference>
<dbReference type="STRING" id="1262450.S3C5R5"/>
<evidence type="ECO:0000256" key="3">
    <source>
        <dbReference type="ARBA" id="ARBA00012291"/>
    </source>
</evidence>
<dbReference type="InterPro" id="IPR029062">
    <property type="entry name" value="Class_I_gatase-like"/>
</dbReference>
<proteinExistence type="inferred from homology"/>
<dbReference type="CDD" id="cd03113">
    <property type="entry name" value="CTPS_N"/>
    <property type="match status" value="1"/>
</dbReference>
<dbReference type="SUPFAM" id="SSF52317">
    <property type="entry name" value="Class I glutamine amidotransferase-like"/>
    <property type="match status" value="1"/>
</dbReference>
<comment type="function">
    <text evidence="10 12">Catalyzes the ATP-dependent amination of UTP to CTP with either L-glutamine or ammonia as the source of nitrogen.</text>
</comment>
<dbReference type="OrthoDB" id="1739076at2759"/>
<dbReference type="Gene3D" id="3.40.50.880">
    <property type="match status" value="1"/>
</dbReference>
<evidence type="ECO:0000256" key="11">
    <source>
        <dbReference type="ARBA" id="ARBA00070745"/>
    </source>
</evidence>
<keyword evidence="7 12" id="KW-0315">Glutamine amidotransferase</keyword>
<dbReference type="GO" id="GO:0005524">
    <property type="term" value="F:ATP binding"/>
    <property type="evidence" value="ECO:0007669"/>
    <property type="project" value="UniProtKB-KW"/>
</dbReference>
<accession>S3C5R5</accession>
<dbReference type="InterPro" id="IPR017456">
    <property type="entry name" value="CTP_synthase_N"/>
</dbReference>
<evidence type="ECO:0000259" key="14">
    <source>
        <dbReference type="Pfam" id="PF06418"/>
    </source>
</evidence>
<keyword evidence="5 12" id="KW-0547">Nucleotide-binding</keyword>
<comment type="similarity">
    <text evidence="2 12">Belongs to the CTP synthase family.</text>
</comment>
<dbReference type="VEuPathDB" id="FungiDB:F503_00915"/>
<dbReference type="Gene3D" id="3.40.50.300">
    <property type="entry name" value="P-loop containing nucleotide triphosphate hydrolases"/>
    <property type="match status" value="1"/>
</dbReference>
<dbReference type="PANTHER" id="PTHR11550">
    <property type="entry name" value="CTP SYNTHASE"/>
    <property type="match status" value="1"/>
</dbReference>
<dbReference type="EC" id="6.3.4.2" evidence="3 12"/>
<gene>
    <name evidence="15" type="ORF">F503_00915</name>
</gene>
<dbReference type="GO" id="GO:0042802">
    <property type="term" value="F:identical protein binding"/>
    <property type="evidence" value="ECO:0007669"/>
    <property type="project" value="TreeGrafter"/>
</dbReference>
<evidence type="ECO:0000256" key="6">
    <source>
        <dbReference type="ARBA" id="ARBA00022840"/>
    </source>
</evidence>
<name>S3C5R5_OPHP1</name>
<comment type="catalytic activity">
    <reaction evidence="9 12">
        <text>UTP + L-glutamine + ATP + H2O = CTP + L-glutamate + ADP + phosphate + 2 H(+)</text>
        <dbReference type="Rhea" id="RHEA:26426"/>
        <dbReference type="ChEBI" id="CHEBI:15377"/>
        <dbReference type="ChEBI" id="CHEBI:15378"/>
        <dbReference type="ChEBI" id="CHEBI:29985"/>
        <dbReference type="ChEBI" id="CHEBI:30616"/>
        <dbReference type="ChEBI" id="CHEBI:37563"/>
        <dbReference type="ChEBI" id="CHEBI:43474"/>
        <dbReference type="ChEBI" id="CHEBI:46398"/>
        <dbReference type="ChEBI" id="CHEBI:58359"/>
        <dbReference type="ChEBI" id="CHEBI:456216"/>
        <dbReference type="EC" id="6.3.4.2"/>
    </reaction>
</comment>
<dbReference type="Proteomes" id="UP000016923">
    <property type="component" value="Unassembled WGS sequence"/>
</dbReference>
<dbReference type="InterPro" id="IPR027417">
    <property type="entry name" value="P-loop_NTPase"/>
</dbReference>
<dbReference type="UniPathway" id="UPA00159">
    <property type="reaction ID" value="UER00277"/>
</dbReference>
<evidence type="ECO:0000256" key="12">
    <source>
        <dbReference type="RuleBase" id="RU810713"/>
    </source>
</evidence>
<organism evidence="15 16">
    <name type="scientific">Ophiostoma piceae (strain UAMH 11346)</name>
    <name type="common">Sap stain fungus</name>
    <dbReference type="NCBI Taxonomy" id="1262450"/>
    <lineage>
        <taxon>Eukaryota</taxon>
        <taxon>Fungi</taxon>
        <taxon>Dikarya</taxon>
        <taxon>Ascomycota</taxon>
        <taxon>Pezizomycotina</taxon>
        <taxon>Sordariomycetes</taxon>
        <taxon>Sordariomycetidae</taxon>
        <taxon>Ophiostomatales</taxon>
        <taxon>Ophiostomataceae</taxon>
        <taxon>Ophiostoma</taxon>
    </lineage>
</organism>
<keyword evidence="4 12" id="KW-0436">Ligase</keyword>
<dbReference type="GO" id="GO:0003883">
    <property type="term" value="F:CTP synthase activity"/>
    <property type="evidence" value="ECO:0007669"/>
    <property type="project" value="UniProtKB-UniRule"/>
</dbReference>
<dbReference type="Pfam" id="PF00117">
    <property type="entry name" value="GATase"/>
    <property type="match status" value="1"/>
</dbReference>
<evidence type="ECO:0000256" key="4">
    <source>
        <dbReference type="ARBA" id="ARBA00022598"/>
    </source>
</evidence>
<dbReference type="PROSITE" id="PS51273">
    <property type="entry name" value="GATASE_TYPE_1"/>
    <property type="match status" value="1"/>
</dbReference>
<dbReference type="GO" id="GO:0044210">
    <property type="term" value="P:'de novo' CTP biosynthetic process"/>
    <property type="evidence" value="ECO:0007669"/>
    <property type="project" value="UniProtKB-UniRule"/>
</dbReference>
<dbReference type="Pfam" id="PF06418">
    <property type="entry name" value="CTP_synth_N"/>
    <property type="match status" value="1"/>
</dbReference>
<dbReference type="EMBL" id="KE148149">
    <property type="protein sequence ID" value="EPE08132.1"/>
    <property type="molecule type" value="Genomic_DNA"/>
</dbReference>
<keyword evidence="6 12" id="KW-0067">ATP-binding</keyword>
<sequence>MKYVLVSGGVISGVGKGIIASSTGLLLKSMGLTVTSIKIDPYMNIDAGTMAPTEHGEVYVTDDGGEMDLDIGHYERYLLTTLTRDHNLTTGKIYQQVIERERRGDYLGKTVQVVPHLTNAIQDWIERVAQIPVDESQNKPDVCVVELGGTVGDIESAPFIHALSQFRRRAGKGNFMQIHVSYVPVIPPGPHGEQKTKPTQRAVEDVRRAGLSPDIIACRCERPLEDHVVQKIANMCQVDLKQVLTVHNVSSTYHVPLLLKQQKFRESITQLLDLDQLTPSPSKVMLDHGAHMWQQWVSLTRAQDSSNLDSVSIALVGKYTNLEDAYISVGKSLEHAAMYCKKKLNLVWVDASNLEEEAKETAPAEFHKAWHAVCTADGILVPGGFGVRGTEGMVKAINWARTKNVPFLGVCLGMQLAVVEYARNACKLAGAGSEELHPGCENPVIVYMPEVDRTKLGGTMRLGKRRCVFQPNTADWSKFRALYGKDVGEIEERHRHRYEVSPDKMATIEKDGDFVFVGKDDKGERVEVIEIRSHPFFVGVQFHPEYLSRVLAPSKSYLGFFAAAAGVLEKITAKYGGNGPIDMVSAITEEEEE</sequence>
<dbReference type="FunFam" id="3.40.50.300:FF:000207">
    <property type="entry name" value="CTP synthase"/>
    <property type="match status" value="1"/>
</dbReference>
<dbReference type="CDD" id="cd01746">
    <property type="entry name" value="GATase1_CTP_Synthase"/>
    <property type="match status" value="1"/>
</dbReference>
<dbReference type="HOGENOM" id="CLU_011675_5_0_1"/>
<dbReference type="GO" id="GO:0019856">
    <property type="term" value="P:pyrimidine nucleobase biosynthetic process"/>
    <property type="evidence" value="ECO:0007669"/>
    <property type="project" value="TreeGrafter"/>
</dbReference>
<evidence type="ECO:0000256" key="1">
    <source>
        <dbReference type="ARBA" id="ARBA00005171"/>
    </source>
</evidence>
<evidence type="ECO:0000256" key="10">
    <source>
        <dbReference type="ARBA" id="ARBA00054275"/>
    </source>
</evidence>
<dbReference type="eggNOG" id="KOG2387">
    <property type="taxonomic scope" value="Eukaryota"/>
</dbReference>
<evidence type="ECO:0000256" key="8">
    <source>
        <dbReference type="ARBA" id="ARBA00022975"/>
    </source>
</evidence>
<dbReference type="SUPFAM" id="SSF52540">
    <property type="entry name" value="P-loop containing nucleoside triphosphate hydrolases"/>
    <property type="match status" value="1"/>
</dbReference>
<keyword evidence="16" id="KW-1185">Reference proteome</keyword>
<evidence type="ECO:0000256" key="9">
    <source>
        <dbReference type="ARBA" id="ARBA00047781"/>
    </source>
</evidence>
<keyword evidence="8 12" id="KW-0665">Pyrimidine biosynthesis</keyword>
<dbReference type="NCBIfam" id="TIGR00337">
    <property type="entry name" value="PyrG"/>
    <property type="match status" value="1"/>
</dbReference>
<feature type="domain" description="Glutamine amidotransferase" evidence="13">
    <location>
        <begin position="323"/>
        <end position="550"/>
    </location>
</feature>
<dbReference type="InterPro" id="IPR033828">
    <property type="entry name" value="GATase1_CTP_Synthase"/>
</dbReference>
<dbReference type="OMA" id="HAAMYCH"/>
<dbReference type="PANTHER" id="PTHR11550:SF0">
    <property type="entry name" value="CTP SYNTHASE-RELATED"/>
    <property type="match status" value="1"/>
</dbReference>
<evidence type="ECO:0000313" key="15">
    <source>
        <dbReference type="EMBL" id="EPE08132.1"/>
    </source>
</evidence>
<dbReference type="AlphaFoldDB" id="S3C5R5"/>
<dbReference type="InterPro" id="IPR004468">
    <property type="entry name" value="CTP_synthase"/>
</dbReference>
<protein>
    <recommendedName>
        <fullName evidence="11 12">CTP synthase</fullName>
        <ecNumber evidence="3 12">6.3.4.2</ecNumber>
    </recommendedName>
    <alternativeName>
        <fullName evidence="12">UTP--ammonia ligase</fullName>
    </alternativeName>
</protein>
<evidence type="ECO:0000259" key="13">
    <source>
        <dbReference type="Pfam" id="PF00117"/>
    </source>
</evidence>
<dbReference type="GO" id="GO:0005737">
    <property type="term" value="C:cytoplasm"/>
    <property type="evidence" value="ECO:0007669"/>
    <property type="project" value="TreeGrafter"/>
</dbReference>
<dbReference type="NCBIfam" id="NF003792">
    <property type="entry name" value="PRK05380.1"/>
    <property type="match status" value="1"/>
</dbReference>
<evidence type="ECO:0000313" key="16">
    <source>
        <dbReference type="Proteomes" id="UP000016923"/>
    </source>
</evidence>